<dbReference type="EMBL" id="UOEZ01000028">
    <property type="protein sequence ID" value="VAW35504.1"/>
    <property type="molecule type" value="Genomic_DNA"/>
</dbReference>
<feature type="compositionally biased region" description="Acidic residues" evidence="1">
    <location>
        <begin position="575"/>
        <end position="585"/>
    </location>
</feature>
<feature type="compositionally biased region" description="Low complexity" evidence="1">
    <location>
        <begin position="359"/>
        <end position="368"/>
    </location>
</feature>
<proteinExistence type="predicted"/>
<feature type="region of interest" description="Disordered" evidence="1">
    <location>
        <begin position="391"/>
        <end position="628"/>
    </location>
</feature>
<gene>
    <name evidence="2" type="ORF">MNBD_DELTA02-551</name>
</gene>
<feature type="compositionally biased region" description="Acidic residues" evidence="1">
    <location>
        <begin position="499"/>
        <end position="526"/>
    </location>
</feature>
<evidence type="ECO:0000256" key="1">
    <source>
        <dbReference type="SAM" id="MobiDB-lite"/>
    </source>
</evidence>
<feature type="region of interest" description="Disordered" evidence="1">
    <location>
        <begin position="322"/>
        <end position="379"/>
    </location>
</feature>
<name>A0A3B0VVV4_9ZZZZ</name>
<dbReference type="InterPro" id="IPR008984">
    <property type="entry name" value="SMAD_FHA_dom_sf"/>
</dbReference>
<dbReference type="CDD" id="cd00060">
    <property type="entry name" value="FHA"/>
    <property type="match status" value="1"/>
</dbReference>
<protein>
    <recommendedName>
        <fullName evidence="3">FHA domain-containing protein</fullName>
    </recommendedName>
</protein>
<dbReference type="AlphaFoldDB" id="A0A3B0VVV4"/>
<evidence type="ECO:0000313" key="2">
    <source>
        <dbReference type="EMBL" id="VAW35504.1"/>
    </source>
</evidence>
<reference evidence="2" key="1">
    <citation type="submission" date="2018-06" db="EMBL/GenBank/DDBJ databases">
        <authorList>
            <person name="Zhirakovskaya E."/>
        </authorList>
    </citation>
    <scope>NUCLEOTIDE SEQUENCE</scope>
</reference>
<sequence length="745" mass="77796">MKASGASLLFEQKGLPFKGLDAFFDGLKAGFEDGFVLARRGDALRYFFVIQGKPYIAAVIDGGAARVTSIEDFFSWYRCVETADIEVYKADKKVLLCLLVRIHYSPELSFTTDQMAPEEVIENMEGKGKDAVIAVSDAGGESGLWHFVIFVGGKVAYTTLLGEGDVGTEEESPADRLISYIMSADKGTPLLVEIYVDTQITPAADAMAFEDKGITGQYLGLADGLPPASEAVFEAEPPAEPEAGKALEPAFGAEAGSEPELEMPEPDTLPGGESTLNGESTPDGALTPDGGLSGEAVDEDVLPQGAGALELEVGEGAGEPFMESTDQAQESGVGREPEPLQGAESEPLRAGPEEEGLEEAAGLSAEEPGQGRAGDGEEFPEELLEEVSAEFTMEEESFTAESLPGEFAGLSIDELSESFDPPGGDEAGKGEEGGDLPPAGAKDDDGILTGNVTELQAQVKETEAGQEVSGPEAGADDLLAGNAPVTGNAPEVPFLSEDPSLEEDPFSADEGFTFEEDTSVDSEDPDGSSLSPEGAFAEEPLLTQEDAGQDIIEDLEDSGIETTFGLDDSAGFTEDTPEFEVEESGGEVVRGREEAAAQESAAGEATGDGPGAVIPEEEPQAGASAVQKDSFFKPLPIEEDMGQRQPKAHPLTATLTGKDGVVFTLGSITNIGKEEGSEIKLEGMLAARKLAAIIRGKDSFKVVKKGGGKSALKVNGDKVDGELELKDGDTLEAASLSLKFSVVRS</sequence>
<dbReference type="SUPFAM" id="SSF49879">
    <property type="entry name" value="SMAD/FHA domain"/>
    <property type="match status" value="1"/>
</dbReference>
<feature type="region of interest" description="Disordered" evidence="1">
    <location>
        <begin position="254"/>
        <end position="297"/>
    </location>
</feature>
<accession>A0A3B0VVV4</accession>
<feature type="compositionally biased region" description="Acidic residues" evidence="1">
    <location>
        <begin position="547"/>
        <end position="559"/>
    </location>
</feature>
<evidence type="ECO:0008006" key="3">
    <source>
        <dbReference type="Google" id="ProtNLM"/>
    </source>
</evidence>
<organism evidence="2">
    <name type="scientific">hydrothermal vent metagenome</name>
    <dbReference type="NCBI Taxonomy" id="652676"/>
    <lineage>
        <taxon>unclassified sequences</taxon>
        <taxon>metagenomes</taxon>
        <taxon>ecological metagenomes</taxon>
    </lineage>
</organism>